<dbReference type="GO" id="GO:0008270">
    <property type="term" value="F:zinc ion binding"/>
    <property type="evidence" value="ECO:0007669"/>
    <property type="project" value="UniProtKB-KW"/>
</dbReference>
<dbReference type="InterPro" id="IPR013083">
    <property type="entry name" value="Znf_RING/FYVE/PHD"/>
</dbReference>
<evidence type="ECO:0000256" key="3">
    <source>
        <dbReference type="ARBA" id="ARBA00022833"/>
    </source>
</evidence>
<evidence type="ECO:0000256" key="1">
    <source>
        <dbReference type="ARBA" id="ARBA00022723"/>
    </source>
</evidence>
<evidence type="ECO:0000313" key="7">
    <source>
        <dbReference type="Proteomes" id="UP000011713"/>
    </source>
</evidence>
<dbReference type="PANTHER" id="PTHR43102:SF2">
    <property type="entry name" value="GAF DOMAIN-CONTAINING PROTEIN"/>
    <property type="match status" value="1"/>
</dbReference>
<keyword evidence="7" id="KW-1185">Reference proteome</keyword>
<dbReference type="Proteomes" id="UP000011713">
    <property type="component" value="Unassembled WGS sequence"/>
</dbReference>
<reference evidence="6" key="2">
    <citation type="submission" date="2015-06" db="UniProtKB">
        <authorList>
            <consortium name="EnsemblProtists"/>
        </authorList>
    </citation>
    <scope>IDENTIFICATION</scope>
    <source>
        <strain evidence="6">Emoy2</strain>
    </source>
</reference>
<evidence type="ECO:0000256" key="2">
    <source>
        <dbReference type="ARBA" id="ARBA00022771"/>
    </source>
</evidence>
<sequence length="423" mass="47801">MPPHLRTRLTAAHLPADRCKYRVSPRHRFSSNTVSPPSVTVSSTPPPPLLGAVRVDDWTMFRRARRVQRWLHLSRSRDEHSRATLVSKGWRSRRQKRGFELFTRESPMIGVTDSPQALPSLLDSEVVVVGTMACSIEELAFPLRSSSENDYNSVMRSLYGSNFIYGSLVHKTTFRRMSHTHQATTTAATLARPDDERSNHQLVVKACAFAHTSMFDKKNQQLLYAELFSPSASGGFSISTYSLAGRDMMADKVSTPLRPALHQLHPFSTWFSVEPVSSGVNVVFRARFHRSESDGSCPPKMLTTRLWKLAEGICKLRKLISNKTPQRRRLSSSTNDVAASGPRNSRCTVCTRRLYQLLVIRSSHRCELCSYNVCSTCCSQQHVAIYNRHVAPLLVCARCRESLARKDFDSQLRDVYDLRQAIA</sequence>
<dbReference type="CDD" id="cd00065">
    <property type="entry name" value="FYVE_like_SF"/>
    <property type="match status" value="1"/>
</dbReference>
<dbReference type="PANTHER" id="PTHR43102">
    <property type="entry name" value="SLR1143 PROTEIN"/>
    <property type="match status" value="1"/>
</dbReference>
<dbReference type="InParanoid" id="M4B9E2"/>
<evidence type="ECO:0000259" key="5">
    <source>
        <dbReference type="PROSITE" id="PS50178"/>
    </source>
</evidence>
<dbReference type="AlphaFoldDB" id="M4B9E2"/>
<keyword evidence="2 4" id="KW-0863">Zinc-finger</keyword>
<dbReference type="InterPro" id="IPR011011">
    <property type="entry name" value="Znf_FYVE_PHD"/>
</dbReference>
<dbReference type="InterPro" id="IPR017455">
    <property type="entry name" value="Znf_FYVE-rel"/>
</dbReference>
<keyword evidence="1" id="KW-0479">Metal-binding</keyword>
<evidence type="ECO:0000313" key="6">
    <source>
        <dbReference type="EnsemblProtists" id="HpaP802901"/>
    </source>
</evidence>
<keyword evidence="3" id="KW-0862">Zinc</keyword>
<dbReference type="OMA" id="TCAFVHT"/>
<dbReference type="Gene3D" id="3.30.40.10">
    <property type="entry name" value="Zinc/RING finger domain, C3HC4 (zinc finger)"/>
    <property type="match status" value="1"/>
</dbReference>
<dbReference type="EMBL" id="JH598031">
    <property type="status" value="NOT_ANNOTATED_CDS"/>
    <property type="molecule type" value="Genomic_DNA"/>
</dbReference>
<reference evidence="7" key="1">
    <citation type="journal article" date="2010" name="Science">
        <title>Signatures of adaptation to obligate biotrophy in the Hyaloperonospora arabidopsidis genome.</title>
        <authorList>
            <person name="Baxter L."/>
            <person name="Tripathy S."/>
            <person name="Ishaque N."/>
            <person name="Boot N."/>
            <person name="Cabral A."/>
            <person name="Kemen E."/>
            <person name="Thines M."/>
            <person name="Ah-Fong A."/>
            <person name="Anderson R."/>
            <person name="Badejoko W."/>
            <person name="Bittner-Eddy P."/>
            <person name="Boore J.L."/>
            <person name="Chibucos M.C."/>
            <person name="Coates M."/>
            <person name="Dehal P."/>
            <person name="Delehaunty K."/>
            <person name="Dong S."/>
            <person name="Downton P."/>
            <person name="Dumas B."/>
            <person name="Fabro G."/>
            <person name="Fronick C."/>
            <person name="Fuerstenberg S.I."/>
            <person name="Fulton L."/>
            <person name="Gaulin E."/>
            <person name="Govers F."/>
            <person name="Hughes L."/>
            <person name="Humphray S."/>
            <person name="Jiang R.H."/>
            <person name="Judelson H."/>
            <person name="Kamoun S."/>
            <person name="Kyung K."/>
            <person name="Meijer H."/>
            <person name="Minx P."/>
            <person name="Morris P."/>
            <person name="Nelson J."/>
            <person name="Phuntumart V."/>
            <person name="Qutob D."/>
            <person name="Rehmany A."/>
            <person name="Rougon-Cardoso A."/>
            <person name="Ryden P."/>
            <person name="Torto-Alalibo T."/>
            <person name="Studholme D."/>
            <person name="Wang Y."/>
            <person name="Win J."/>
            <person name="Wood J."/>
            <person name="Clifton S.W."/>
            <person name="Rogers J."/>
            <person name="Van den Ackerveken G."/>
            <person name="Jones J.D."/>
            <person name="McDowell J.M."/>
            <person name="Beynon J."/>
            <person name="Tyler B.M."/>
        </authorList>
    </citation>
    <scope>NUCLEOTIDE SEQUENCE [LARGE SCALE GENOMIC DNA]</scope>
    <source>
        <strain evidence="7">Emoy2</strain>
    </source>
</reference>
<accession>M4B9E2</accession>
<name>M4B9E2_HYAAE</name>
<dbReference type="eggNOG" id="ENOG502R31R">
    <property type="taxonomic scope" value="Eukaryota"/>
</dbReference>
<dbReference type="SUPFAM" id="SSF57903">
    <property type="entry name" value="FYVE/PHD zinc finger"/>
    <property type="match status" value="1"/>
</dbReference>
<organism evidence="6 7">
    <name type="scientific">Hyaloperonospora arabidopsidis (strain Emoy2)</name>
    <name type="common">Downy mildew agent</name>
    <name type="synonym">Peronospora arabidopsidis</name>
    <dbReference type="NCBI Taxonomy" id="559515"/>
    <lineage>
        <taxon>Eukaryota</taxon>
        <taxon>Sar</taxon>
        <taxon>Stramenopiles</taxon>
        <taxon>Oomycota</taxon>
        <taxon>Peronosporomycetes</taxon>
        <taxon>Peronosporales</taxon>
        <taxon>Peronosporaceae</taxon>
        <taxon>Hyaloperonospora</taxon>
    </lineage>
</organism>
<dbReference type="STRING" id="559515.M4B9E2"/>
<proteinExistence type="predicted"/>
<protein>
    <recommendedName>
        <fullName evidence="5">FYVE-type domain-containing protein</fullName>
    </recommendedName>
</protein>
<dbReference type="PROSITE" id="PS50178">
    <property type="entry name" value="ZF_FYVE"/>
    <property type="match status" value="1"/>
</dbReference>
<dbReference type="VEuPathDB" id="FungiDB:HpaG802901"/>
<feature type="domain" description="FYVE-type" evidence="5">
    <location>
        <begin position="341"/>
        <end position="404"/>
    </location>
</feature>
<dbReference type="EnsemblProtists" id="HpaT802901">
    <property type="protein sequence ID" value="HpaP802901"/>
    <property type="gene ID" value="HpaG802901"/>
</dbReference>
<dbReference type="HOGENOM" id="CLU_622023_0_0_1"/>
<evidence type="ECO:0000256" key="4">
    <source>
        <dbReference type="PROSITE-ProRule" id="PRU00091"/>
    </source>
</evidence>